<keyword evidence="4" id="KW-0146">Chitin degradation</keyword>
<dbReference type="CDD" id="cd02877">
    <property type="entry name" value="GH18_hevamine_XipI_class_III"/>
    <property type="match status" value="1"/>
</dbReference>
<dbReference type="InterPro" id="IPR017853">
    <property type="entry name" value="GH"/>
</dbReference>
<comment type="similarity">
    <text evidence="9">Belongs to the glycosyl hydrolase 18 family.</text>
</comment>
<keyword evidence="5" id="KW-0119">Carbohydrate metabolism</keyword>
<dbReference type="OrthoDB" id="6020543at2759"/>
<feature type="non-terminal residue" evidence="11">
    <location>
        <position position="309"/>
    </location>
</feature>
<dbReference type="Proteomes" id="UP000070444">
    <property type="component" value="Unassembled WGS sequence"/>
</dbReference>
<dbReference type="EMBL" id="KQ964543">
    <property type="protein sequence ID" value="KXN69233.1"/>
    <property type="molecule type" value="Genomic_DNA"/>
</dbReference>
<dbReference type="PROSITE" id="PS51910">
    <property type="entry name" value="GH18_2"/>
    <property type="match status" value="1"/>
</dbReference>
<evidence type="ECO:0000256" key="1">
    <source>
        <dbReference type="ARBA" id="ARBA00000822"/>
    </source>
</evidence>
<dbReference type="InterPro" id="IPR001579">
    <property type="entry name" value="Glyco_hydro_18_chit_AS"/>
</dbReference>
<evidence type="ECO:0000256" key="4">
    <source>
        <dbReference type="ARBA" id="ARBA00023024"/>
    </source>
</evidence>
<dbReference type="SUPFAM" id="SSF51445">
    <property type="entry name" value="(Trans)glycosidases"/>
    <property type="match status" value="1"/>
</dbReference>
<dbReference type="OMA" id="CPQIGAD"/>
<evidence type="ECO:0000256" key="5">
    <source>
        <dbReference type="ARBA" id="ARBA00023277"/>
    </source>
</evidence>
<evidence type="ECO:0000313" key="11">
    <source>
        <dbReference type="EMBL" id="KXN69233.1"/>
    </source>
</evidence>
<comment type="catalytic activity">
    <reaction evidence="1">
        <text>Random endo-hydrolysis of N-acetyl-beta-D-glucosaminide (1-&gt;4)-beta-linkages in chitin and chitodextrins.</text>
        <dbReference type="EC" id="3.2.1.14"/>
    </reaction>
</comment>
<keyword evidence="6 8" id="KW-0326">Glycosidase</keyword>
<accession>A0A137P2H6</accession>
<dbReference type="STRING" id="796925.A0A137P2H6"/>
<proteinExistence type="inferred from homology"/>
<evidence type="ECO:0000256" key="2">
    <source>
        <dbReference type="ARBA" id="ARBA00012729"/>
    </source>
</evidence>
<dbReference type="InterPro" id="IPR045321">
    <property type="entry name" value="Cts1-like"/>
</dbReference>
<feature type="domain" description="GH18" evidence="10">
    <location>
        <begin position="26"/>
        <end position="309"/>
    </location>
</feature>
<dbReference type="EC" id="3.2.1.14" evidence="2"/>
<organism evidence="11 12">
    <name type="scientific">Conidiobolus coronatus (strain ATCC 28846 / CBS 209.66 / NRRL 28638)</name>
    <name type="common">Delacroixia coronata</name>
    <dbReference type="NCBI Taxonomy" id="796925"/>
    <lineage>
        <taxon>Eukaryota</taxon>
        <taxon>Fungi</taxon>
        <taxon>Fungi incertae sedis</taxon>
        <taxon>Zoopagomycota</taxon>
        <taxon>Entomophthoromycotina</taxon>
        <taxon>Entomophthoromycetes</taxon>
        <taxon>Entomophthorales</taxon>
        <taxon>Ancylistaceae</taxon>
        <taxon>Conidiobolus</taxon>
    </lineage>
</organism>
<dbReference type="GO" id="GO:0000272">
    <property type="term" value="P:polysaccharide catabolic process"/>
    <property type="evidence" value="ECO:0007669"/>
    <property type="project" value="UniProtKB-KW"/>
</dbReference>
<dbReference type="PROSITE" id="PS01095">
    <property type="entry name" value="GH18_1"/>
    <property type="match status" value="1"/>
</dbReference>
<evidence type="ECO:0000313" key="12">
    <source>
        <dbReference type="Proteomes" id="UP000070444"/>
    </source>
</evidence>
<evidence type="ECO:0000259" key="10">
    <source>
        <dbReference type="PROSITE" id="PS51910"/>
    </source>
</evidence>
<evidence type="ECO:0000256" key="9">
    <source>
        <dbReference type="RuleBase" id="RU004453"/>
    </source>
</evidence>
<dbReference type="GO" id="GO:0006032">
    <property type="term" value="P:chitin catabolic process"/>
    <property type="evidence" value="ECO:0007669"/>
    <property type="project" value="UniProtKB-KW"/>
</dbReference>
<name>A0A137P2H6_CONC2</name>
<evidence type="ECO:0000256" key="8">
    <source>
        <dbReference type="RuleBase" id="RU000489"/>
    </source>
</evidence>
<reference evidence="11 12" key="1">
    <citation type="journal article" date="2015" name="Genome Biol. Evol.">
        <title>Phylogenomic analyses indicate that early fungi evolved digesting cell walls of algal ancestors of land plants.</title>
        <authorList>
            <person name="Chang Y."/>
            <person name="Wang S."/>
            <person name="Sekimoto S."/>
            <person name="Aerts A.L."/>
            <person name="Choi C."/>
            <person name="Clum A."/>
            <person name="LaButti K.M."/>
            <person name="Lindquist E.A."/>
            <person name="Yee Ngan C."/>
            <person name="Ohm R.A."/>
            <person name="Salamov A.A."/>
            <person name="Grigoriev I.V."/>
            <person name="Spatafora J.W."/>
            <person name="Berbee M.L."/>
        </authorList>
    </citation>
    <scope>NUCLEOTIDE SEQUENCE [LARGE SCALE GENOMIC DNA]</scope>
    <source>
        <strain evidence="11 12">NRRL 28638</strain>
    </source>
</reference>
<keyword evidence="12" id="KW-1185">Reference proteome</keyword>
<protein>
    <recommendedName>
        <fullName evidence="2">chitinase</fullName>
        <ecNumber evidence="2">3.2.1.14</ecNumber>
    </recommendedName>
</protein>
<keyword evidence="7" id="KW-0624">Polysaccharide degradation</keyword>
<dbReference type="GO" id="GO:0008843">
    <property type="term" value="F:endochitinase activity"/>
    <property type="evidence" value="ECO:0007669"/>
    <property type="project" value="UniProtKB-EC"/>
</dbReference>
<dbReference type="Pfam" id="PF00704">
    <property type="entry name" value="Glyco_hydro_18"/>
    <property type="match status" value="1"/>
</dbReference>
<dbReference type="PANTHER" id="PTHR45708:SF49">
    <property type="entry name" value="ENDOCHITINASE"/>
    <property type="match status" value="1"/>
</dbReference>
<sequence>MKLIVPTLAIINYWNNVQAFDIKSDKNLIAYWGQNSYGSSSEAEAAKMEKPLREYCNDDTYDMFVVSFLTKFNAENPSLYPELNLGKHCHQTFPGTNLANCPEVGQDIKYCQSKGKAVVLSMGGYSGDYTIKQEKHAHHLANKMWDLFLGGKSKFRPFGDVILDGVDLDIEKGPPENYATFTHALRNITLKDNSKKYYITAAPQCPYPDASLKAVLERGWLDAAFVQFYNNPCGLGSDSFNFEQWDNWAKTGSVNKDVKIYLGAPASPSASNTGYLPIKKLAALVEKTRSKHSSFGGVMIWDVSQGQAN</sequence>
<evidence type="ECO:0000256" key="3">
    <source>
        <dbReference type="ARBA" id="ARBA00022801"/>
    </source>
</evidence>
<evidence type="ECO:0000256" key="7">
    <source>
        <dbReference type="ARBA" id="ARBA00023326"/>
    </source>
</evidence>
<dbReference type="InterPro" id="IPR001223">
    <property type="entry name" value="Glyco_hydro18_cat"/>
</dbReference>
<gene>
    <name evidence="11" type="ORF">CONCODRAFT_40907</name>
</gene>
<evidence type="ECO:0000256" key="6">
    <source>
        <dbReference type="ARBA" id="ARBA00023295"/>
    </source>
</evidence>
<dbReference type="Gene3D" id="3.20.20.80">
    <property type="entry name" value="Glycosidases"/>
    <property type="match status" value="1"/>
</dbReference>
<dbReference type="GO" id="GO:0005576">
    <property type="term" value="C:extracellular region"/>
    <property type="evidence" value="ECO:0007669"/>
    <property type="project" value="TreeGrafter"/>
</dbReference>
<dbReference type="InterPro" id="IPR050542">
    <property type="entry name" value="Glycosyl_Hydrlase18_Chitinase"/>
</dbReference>
<dbReference type="PANTHER" id="PTHR45708">
    <property type="entry name" value="ENDOCHITINASE"/>
    <property type="match status" value="1"/>
</dbReference>
<keyword evidence="3 8" id="KW-0378">Hydrolase</keyword>
<dbReference type="AlphaFoldDB" id="A0A137P2H6"/>